<feature type="region of interest" description="Disordered" evidence="1">
    <location>
        <begin position="255"/>
        <end position="276"/>
    </location>
</feature>
<accession>A0A194URV3</accession>
<dbReference type="PANTHER" id="PTHR40625:SF1">
    <property type="entry name" value="AMP-ACTIVATED PROTEIN KINASE GLYCOGEN-BINDING DOMAIN-CONTAINING PROTEIN"/>
    <property type="match status" value="1"/>
</dbReference>
<dbReference type="OrthoDB" id="5422351at2759"/>
<feature type="compositionally biased region" description="Low complexity" evidence="1">
    <location>
        <begin position="188"/>
        <end position="203"/>
    </location>
</feature>
<name>A0A194URV3_CYTMA</name>
<keyword evidence="3" id="KW-1185">Reference proteome</keyword>
<evidence type="ECO:0000313" key="3">
    <source>
        <dbReference type="Proteomes" id="UP000078576"/>
    </source>
</evidence>
<feature type="compositionally biased region" description="Acidic residues" evidence="1">
    <location>
        <begin position="323"/>
        <end position="340"/>
    </location>
</feature>
<gene>
    <name evidence="2" type="ORF">VP1G_01737</name>
</gene>
<feature type="compositionally biased region" description="Basic and acidic residues" evidence="1">
    <location>
        <begin position="169"/>
        <end position="187"/>
    </location>
</feature>
<sequence length="449" mass="49426">MERDVRRDRGQWRGCYEFKNIICDGDRPATARRNGGLKMGQPYYYYYELDGSVEAHDPTRPTTSACPYLPGQTVNMMHVPAEMPNRKRSASLSSVREEDFKTMDPNHKYIAPRPVQFAPGLSKPAQRAVTSQAPAGTLKHKRSDRSISPTPSWWSPRKLFGRKNSTSSSDRRSERSAPRSSCDDLRRSLASSSSSGSRTRAMSPESLRKFLSDDVPASSEPMDEAERLFLAIPDDIAEEDDDNFATSAISENGIKTYLSPPPVSRNHTPPNDTLRRLPQNESMVTLKASKPQLTFSRLQPAIIDDITSPTPISRFSFSSDDGSVFEDETDSTSPDGEGEGEIPAFYHSEADEDDKDSDIFSLPADARLRRTMGGDSLEQSLPKAFTAYHLPFTSTDGKSGKLVSPTLVPRDGEASVSVVSSPPLLAAPVGSVVDDFVSEMSGCIRGKWV</sequence>
<proteinExistence type="predicted"/>
<dbReference type="Proteomes" id="UP000078576">
    <property type="component" value="Unassembled WGS sequence"/>
</dbReference>
<evidence type="ECO:0000256" key="1">
    <source>
        <dbReference type="SAM" id="MobiDB-lite"/>
    </source>
</evidence>
<organism evidence="2 3">
    <name type="scientific">Cytospora mali</name>
    <name type="common">Apple Valsa canker fungus</name>
    <name type="synonym">Valsa mali</name>
    <dbReference type="NCBI Taxonomy" id="578113"/>
    <lineage>
        <taxon>Eukaryota</taxon>
        <taxon>Fungi</taxon>
        <taxon>Dikarya</taxon>
        <taxon>Ascomycota</taxon>
        <taxon>Pezizomycotina</taxon>
        <taxon>Sordariomycetes</taxon>
        <taxon>Sordariomycetidae</taxon>
        <taxon>Diaporthales</taxon>
        <taxon>Cytosporaceae</taxon>
        <taxon>Cytospora</taxon>
    </lineage>
</organism>
<dbReference type="AlphaFoldDB" id="A0A194URV3"/>
<dbReference type="PANTHER" id="PTHR40625">
    <property type="entry name" value="GTP-BINDING PROTEIN ESDC-RELATED"/>
    <property type="match status" value="1"/>
</dbReference>
<feature type="region of interest" description="Disordered" evidence="1">
    <location>
        <begin position="116"/>
        <end position="209"/>
    </location>
</feature>
<dbReference type="STRING" id="694573.A0A194URV3"/>
<reference evidence="3" key="1">
    <citation type="submission" date="2014-12" db="EMBL/GenBank/DDBJ databases">
        <title>Genome Sequence of Valsa Canker Pathogens Uncovers a Specific Adaption of Colonization on Woody Bark.</title>
        <authorList>
            <person name="Yin Z."/>
            <person name="Liu H."/>
            <person name="Gao X."/>
            <person name="Li Z."/>
            <person name="Song N."/>
            <person name="Ke X."/>
            <person name="Dai Q."/>
            <person name="Wu Y."/>
            <person name="Sun Y."/>
            <person name="Xu J.-R."/>
            <person name="Kang Z.K."/>
            <person name="Wang L."/>
            <person name="Huang L."/>
        </authorList>
    </citation>
    <scope>NUCLEOTIDE SEQUENCE [LARGE SCALE GENOMIC DNA]</scope>
    <source>
        <strain evidence="3">SXYL134</strain>
    </source>
</reference>
<evidence type="ECO:0000313" key="2">
    <source>
        <dbReference type="EMBL" id="KUI54378.1"/>
    </source>
</evidence>
<dbReference type="EMBL" id="KN714673">
    <property type="protein sequence ID" value="KUI54378.1"/>
    <property type="molecule type" value="Genomic_DNA"/>
</dbReference>
<feature type="region of interest" description="Disordered" evidence="1">
    <location>
        <begin position="317"/>
        <end position="342"/>
    </location>
</feature>
<protein>
    <submittedName>
        <fullName evidence="2">Uncharacterized protein</fullName>
    </submittedName>
</protein>